<keyword evidence="7" id="KW-1185">Reference proteome</keyword>
<organism evidence="6 7">
    <name type="scientific">Methanothermobacter marburgensis (strain ATCC BAA-927 / DSM 2133 / JCM 14651 / NBRC 100331 / OCM 82 / Marburg)</name>
    <name type="common">Methanobacterium thermoautotrophicum</name>
    <dbReference type="NCBI Taxonomy" id="79929"/>
    <lineage>
        <taxon>Archaea</taxon>
        <taxon>Methanobacteriati</taxon>
        <taxon>Methanobacteriota</taxon>
        <taxon>Methanomada group</taxon>
        <taxon>Methanobacteria</taxon>
        <taxon>Methanobacteriales</taxon>
        <taxon>Methanobacteriaceae</taxon>
        <taxon>Methanothermobacter</taxon>
    </lineage>
</organism>
<evidence type="ECO:0000256" key="3">
    <source>
        <dbReference type="ARBA" id="ARBA00022777"/>
    </source>
</evidence>
<gene>
    <name evidence="6" type="primary">ehaT</name>
    <name evidence="6" type="ordered locus">MTBMA_c08030</name>
</gene>
<dbReference type="KEGG" id="mmg:MTBMA_c08030"/>
<dbReference type="RefSeq" id="WP_013295622.1">
    <property type="nucleotide sequence ID" value="NC_014408.1"/>
</dbReference>
<dbReference type="STRING" id="79929.MTBMA_c08030"/>
<dbReference type="PRINTS" id="PR00990">
    <property type="entry name" value="RIBOKINASE"/>
</dbReference>
<dbReference type="InterPro" id="IPR029056">
    <property type="entry name" value="Ribokinase-like"/>
</dbReference>
<evidence type="ECO:0000313" key="6">
    <source>
        <dbReference type="EMBL" id="ADL58398.1"/>
    </source>
</evidence>
<reference key="1">
    <citation type="submission" date="2009-08" db="EMBL/GenBank/DDBJ databases">
        <title>The genome sequence of Methanothermobacter marburgensis.</title>
        <authorList>
            <person name="Kaster A."/>
            <person name="Seedorf H."/>
            <person name="Goenrich M."/>
            <person name="Wiezer A."/>
            <person name="Liesegang H."/>
            <person name="Thauer R."/>
            <person name="Gottschalk G."/>
        </authorList>
    </citation>
    <scope>NUCLEOTIDE SEQUENCE</scope>
    <source>
        <strain>Marburg</strain>
    </source>
</reference>
<sequence>MLFDAVGLGALNMDQLHMVERIAGPDEEVFVRSILESCGGSAANTIIGLARLGLRTAFIGKVAGDREGSILRENLKGGGVADYVAVSDEGRSGRVMGFVDPQGNRALYVDPGVNDTLSMDEVREEALKTRLLHLTSFAGSGIRVQREVLGVIDDSVTVSLDPGHLYAERGASELEGILERTDILLVNRRELEILTGSPDPAMASAELGVDVVVMKMGSEGVRAFDGSEVMVEALETSCRDTTGAGDAFNAGFLYAWLSGHGLEVSCLFGNYMASRCIEGYGATSSLPGREALEVLEGYLRDTYQEKRGDSGK</sequence>
<dbReference type="AlphaFoldDB" id="D9PW00"/>
<dbReference type="Pfam" id="PF00294">
    <property type="entry name" value="PfkB"/>
    <property type="match status" value="1"/>
</dbReference>
<dbReference type="PROSITE" id="PS00584">
    <property type="entry name" value="PFKB_KINASES_2"/>
    <property type="match status" value="1"/>
</dbReference>
<evidence type="ECO:0000256" key="4">
    <source>
        <dbReference type="RuleBase" id="RU003704"/>
    </source>
</evidence>
<dbReference type="InterPro" id="IPR002139">
    <property type="entry name" value="Ribo/fructo_kinase"/>
</dbReference>
<reference evidence="6 7" key="2">
    <citation type="journal article" date="2010" name="J. Bacteriol.">
        <title>Complete genome sequence of Methanothermobacter marburgensis, a methanoarchaeon model organism.</title>
        <authorList>
            <person name="Liesegang H."/>
            <person name="Kaster A.K."/>
            <person name="Wiezer A."/>
            <person name="Goenrich M."/>
            <person name="Wollherr A."/>
            <person name="Seedorf H."/>
            <person name="Gottschalk G."/>
            <person name="Thauer R.K."/>
        </authorList>
    </citation>
    <scope>NUCLEOTIDE SEQUENCE [LARGE SCALE GENOMIC DNA]</scope>
    <source>
        <strain evidence="7">ATCC BAA-927 / DSM 2133 / JCM 14651 / NBRC 100331 / OCM 82 / Marburg</strain>
    </source>
</reference>
<accession>D9PW00</accession>
<dbReference type="GO" id="GO:0016301">
    <property type="term" value="F:kinase activity"/>
    <property type="evidence" value="ECO:0007669"/>
    <property type="project" value="UniProtKB-KW"/>
</dbReference>
<evidence type="ECO:0000256" key="1">
    <source>
        <dbReference type="ARBA" id="ARBA00010688"/>
    </source>
</evidence>
<dbReference type="Gene3D" id="3.40.1190.20">
    <property type="match status" value="1"/>
</dbReference>
<protein>
    <submittedName>
        <fullName evidence="6">Energy-converting hydrogenase T, subunit T</fullName>
    </submittedName>
</protein>
<dbReference type="PANTHER" id="PTHR10584">
    <property type="entry name" value="SUGAR KINASE"/>
    <property type="match status" value="1"/>
</dbReference>
<dbReference type="PANTHER" id="PTHR10584:SF166">
    <property type="entry name" value="RIBOKINASE"/>
    <property type="match status" value="1"/>
</dbReference>
<dbReference type="InterPro" id="IPR002173">
    <property type="entry name" value="Carboh/pur_kinase_PfkB_CS"/>
</dbReference>
<evidence type="ECO:0000256" key="2">
    <source>
        <dbReference type="ARBA" id="ARBA00022679"/>
    </source>
</evidence>
<proteinExistence type="inferred from homology"/>
<name>D9PW00_METTM</name>
<evidence type="ECO:0000259" key="5">
    <source>
        <dbReference type="Pfam" id="PF00294"/>
    </source>
</evidence>
<dbReference type="SUPFAM" id="SSF53613">
    <property type="entry name" value="Ribokinase-like"/>
    <property type="match status" value="1"/>
</dbReference>
<dbReference type="PATRIC" id="fig|79929.8.peg.786"/>
<keyword evidence="2 4" id="KW-0808">Transferase</keyword>
<dbReference type="InterPro" id="IPR011611">
    <property type="entry name" value="PfkB_dom"/>
</dbReference>
<dbReference type="GeneID" id="77399582"/>
<dbReference type="Proteomes" id="UP000000345">
    <property type="component" value="Chromosome"/>
</dbReference>
<dbReference type="HOGENOM" id="CLU_027634_6_0_2"/>
<dbReference type="EMBL" id="CP001710">
    <property type="protein sequence ID" value="ADL58398.1"/>
    <property type="molecule type" value="Genomic_DNA"/>
</dbReference>
<evidence type="ECO:0000313" key="7">
    <source>
        <dbReference type="Proteomes" id="UP000000345"/>
    </source>
</evidence>
<comment type="similarity">
    <text evidence="1 4">Belongs to the carbohydrate kinase PfkB family.</text>
</comment>
<dbReference type="OrthoDB" id="26949at2157"/>
<dbReference type="GO" id="GO:0006796">
    <property type="term" value="P:phosphate-containing compound metabolic process"/>
    <property type="evidence" value="ECO:0007669"/>
    <property type="project" value="UniProtKB-ARBA"/>
</dbReference>
<feature type="domain" description="Carbohydrate kinase PfkB" evidence="5">
    <location>
        <begin position="8"/>
        <end position="287"/>
    </location>
</feature>
<keyword evidence="3 4" id="KW-0418">Kinase</keyword>
<dbReference type="PaxDb" id="79929-MTBMA_c08030"/>
<dbReference type="CDD" id="cd01942">
    <property type="entry name" value="ribokinase_group_A"/>
    <property type="match status" value="1"/>
</dbReference>